<comment type="caution">
    <text evidence="9">The sequence shown here is derived from an EMBL/GenBank/DDBJ whole genome shotgun (WGS) entry which is preliminary data.</text>
</comment>
<feature type="transmembrane region" description="Helical" evidence="6">
    <location>
        <begin position="531"/>
        <end position="548"/>
    </location>
</feature>
<reference evidence="9" key="1">
    <citation type="journal article" date="2020" name="Microb. Genom.">
        <title>Genetic diversity of clinical and environmental Mucorales isolates obtained from an investigation of mucormycosis cases among solid organ transplant recipients.</title>
        <authorList>
            <person name="Nguyen M.H."/>
            <person name="Kaul D."/>
            <person name="Muto C."/>
            <person name="Cheng S.J."/>
            <person name="Richter R.A."/>
            <person name="Bruno V.M."/>
            <person name="Liu G."/>
            <person name="Beyhan S."/>
            <person name="Sundermann A.J."/>
            <person name="Mounaud S."/>
            <person name="Pasculle A.W."/>
            <person name="Nierman W.C."/>
            <person name="Driscoll E."/>
            <person name="Cumbie R."/>
            <person name="Clancy C.J."/>
            <person name="Dupont C.L."/>
        </authorList>
    </citation>
    <scope>NUCLEOTIDE SEQUENCE</scope>
    <source>
        <strain evidence="9">GL11</strain>
    </source>
</reference>
<dbReference type="SUPFAM" id="SSF74924">
    <property type="entry name" value="Cap-Gly domain"/>
    <property type="match status" value="1"/>
</dbReference>
<keyword evidence="10" id="KW-1185">Reference proteome</keyword>
<keyword evidence="4 6" id="KW-0472">Membrane</keyword>
<feature type="transmembrane region" description="Helical" evidence="6">
    <location>
        <begin position="606"/>
        <end position="626"/>
    </location>
</feature>
<dbReference type="InterPro" id="IPR036859">
    <property type="entry name" value="CAP-Gly_dom_sf"/>
</dbReference>
<dbReference type="NCBIfam" id="TIGR00803">
    <property type="entry name" value="nst"/>
    <property type="match status" value="2"/>
</dbReference>
<dbReference type="OrthoDB" id="2130750at2759"/>
<dbReference type="SUPFAM" id="SSF54695">
    <property type="entry name" value="POZ domain"/>
    <property type="match status" value="1"/>
</dbReference>
<accession>A0A9P6XEQ2</accession>
<dbReference type="Gene3D" id="3.30.710.10">
    <property type="entry name" value="Potassium Channel Kv1.1, Chain A"/>
    <property type="match status" value="1"/>
</dbReference>
<dbReference type="PANTHER" id="PTHR10231">
    <property type="entry name" value="NUCLEOTIDE-SUGAR TRANSMEMBRANE TRANSPORTER"/>
    <property type="match status" value="1"/>
</dbReference>
<dbReference type="InterPro" id="IPR000210">
    <property type="entry name" value="BTB/POZ_dom"/>
</dbReference>
<evidence type="ECO:0000256" key="1">
    <source>
        <dbReference type="ARBA" id="ARBA00004141"/>
    </source>
</evidence>
<dbReference type="SMART" id="SM01052">
    <property type="entry name" value="CAP_GLY"/>
    <property type="match status" value="1"/>
</dbReference>
<dbReference type="SUPFAM" id="SSF103481">
    <property type="entry name" value="Multidrug resistance efflux transporter EmrE"/>
    <property type="match status" value="1"/>
</dbReference>
<dbReference type="CDD" id="cd18186">
    <property type="entry name" value="BTB_POZ_ZBTB_KLHL-like"/>
    <property type="match status" value="1"/>
</dbReference>
<keyword evidence="3 6" id="KW-1133">Transmembrane helix</keyword>
<feature type="region of interest" description="Disordered" evidence="5">
    <location>
        <begin position="636"/>
        <end position="665"/>
    </location>
</feature>
<dbReference type="PROSITE" id="PS50097">
    <property type="entry name" value="BTB"/>
    <property type="match status" value="1"/>
</dbReference>
<evidence type="ECO:0000256" key="6">
    <source>
        <dbReference type="SAM" id="Phobius"/>
    </source>
</evidence>
<dbReference type="InterPro" id="IPR011333">
    <property type="entry name" value="SKP1/BTB/POZ_sf"/>
</dbReference>
<dbReference type="Pfam" id="PF00651">
    <property type="entry name" value="BTB"/>
    <property type="match status" value="1"/>
</dbReference>
<evidence type="ECO:0000256" key="4">
    <source>
        <dbReference type="ARBA" id="ARBA00023136"/>
    </source>
</evidence>
<gene>
    <name evidence="9" type="ORF">G6F64_003397</name>
</gene>
<dbReference type="Proteomes" id="UP000716291">
    <property type="component" value="Unassembled WGS sequence"/>
</dbReference>
<evidence type="ECO:0000259" key="8">
    <source>
        <dbReference type="PROSITE" id="PS50245"/>
    </source>
</evidence>
<evidence type="ECO:0000313" key="9">
    <source>
        <dbReference type="EMBL" id="KAG1311974.1"/>
    </source>
</evidence>
<dbReference type="AlphaFoldDB" id="A0A9P6XEQ2"/>
<comment type="subcellular location">
    <subcellularLocation>
        <location evidence="1">Membrane</location>
        <topology evidence="1">Multi-pass membrane protein</topology>
    </subcellularLocation>
</comment>
<evidence type="ECO:0000256" key="2">
    <source>
        <dbReference type="ARBA" id="ARBA00022692"/>
    </source>
</evidence>
<feature type="domain" description="BTB" evidence="7">
    <location>
        <begin position="33"/>
        <end position="108"/>
    </location>
</feature>
<evidence type="ECO:0008006" key="11">
    <source>
        <dbReference type="Google" id="ProtNLM"/>
    </source>
</evidence>
<dbReference type="InterPro" id="IPR007271">
    <property type="entry name" value="Nuc_sug_transpt"/>
</dbReference>
<evidence type="ECO:0000256" key="5">
    <source>
        <dbReference type="SAM" id="MobiDB-lite"/>
    </source>
</evidence>
<feature type="compositionally biased region" description="Basic and acidic residues" evidence="5">
    <location>
        <begin position="647"/>
        <end position="657"/>
    </location>
</feature>
<proteinExistence type="predicted"/>
<evidence type="ECO:0000256" key="3">
    <source>
        <dbReference type="ARBA" id="ARBA00022989"/>
    </source>
</evidence>
<dbReference type="Gene3D" id="2.30.30.190">
    <property type="entry name" value="CAP Gly-rich-like domain"/>
    <property type="match status" value="1"/>
</dbReference>
<protein>
    <recommendedName>
        <fullName evidence="11">BTB domain-containing protein</fullName>
    </recommendedName>
</protein>
<dbReference type="GO" id="GO:0000139">
    <property type="term" value="C:Golgi membrane"/>
    <property type="evidence" value="ECO:0007669"/>
    <property type="project" value="InterPro"/>
</dbReference>
<dbReference type="PROSITE" id="PS50245">
    <property type="entry name" value="CAP_GLY_2"/>
    <property type="match status" value="1"/>
</dbReference>
<feature type="transmembrane region" description="Helical" evidence="6">
    <location>
        <begin position="705"/>
        <end position="730"/>
    </location>
</feature>
<dbReference type="InterPro" id="IPR037185">
    <property type="entry name" value="EmrE-like"/>
</dbReference>
<name>A0A9P6XEQ2_RHIOR</name>
<feature type="transmembrane region" description="Helical" evidence="6">
    <location>
        <begin position="560"/>
        <end position="586"/>
    </location>
</feature>
<dbReference type="Pfam" id="PF04142">
    <property type="entry name" value="Nuc_sug_transp"/>
    <property type="match status" value="2"/>
</dbReference>
<dbReference type="InterPro" id="IPR000938">
    <property type="entry name" value="CAP-Gly_domain"/>
</dbReference>
<dbReference type="GO" id="GO:0015165">
    <property type="term" value="F:pyrimidine nucleotide-sugar transmembrane transporter activity"/>
    <property type="evidence" value="ECO:0007669"/>
    <property type="project" value="InterPro"/>
</dbReference>
<organism evidence="9 10">
    <name type="scientific">Rhizopus oryzae</name>
    <name type="common">Mucormycosis agent</name>
    <name type="synonym">Rhizopus arrhizus var. delemar</name>
    <dbReference type="NCBI Taxonomy" id="64495"/>
    <lineage>
        <taxon>Eukaryota</taxon>
        <taxon>Fungi</taxon>
        <taxon>Fungi incertae sedis</taxon>
        <taxon>Mucoromycota</taxon>
        <taxon>Mucoromycotina</taxon>
        <taxon>Mucoromycetes</taxon>
        <taxon>Mucorales</taxon>
        <taxon>Mucorineae</taxon>
        <taxon>Rhizopodaceae</taxon>
        <taxon>Rhizopus</taxon>
    </lineage>
</organism>
<dbReference type="EMBL" id="JAANQT010000330">
    <property type="protein sequence ID" value="KAG1311974.1"/>
    <property type="molecule type" value="Genomic_DNA"/>
</dbReference>
<evidence type="ECO:0000259" key="7">
    <source>
        <dbReference type="PROSITE" id="PS50097"/>
    </source>
</evidence>
<sequence length="781" mass="87657">MEKVCKNDSCPTVTILIKSKLNKCKKGNHVNSTDISTYSTHQEDVLEKQWVCHKHLLVNQSSYFSTLLGENFIESQAITVRLSSSVIGINAMNGIIQYIETNEISNRDVRDLCDMYSAADYLKINKLCDLLIQLIEKNSHGFGCYCNKCTTHMPELLTFCTARVGDERIASVTQKVINVLINDPDKSLSTFWPSRQMAMYLVGQEQDECQRHFTEKMLANINKTNTIEVHHACYLATNSLKLNDPHLIWSKQIREIIQSLQAHAIWLIANHFDFYCCQYPALLSCIDGVIYSIDFLEYLLTDLLENQMNQSNAGLIYQGIVCHLMSRNLMALNNQARNILIAAKETILFYVSQQIDEIRQQQGLEKLERHVLKMLARDLDVCSKHLVGDSNLERKHKESCQHQAVLILKKYIRKNTPFCSMRQCTTLLNPASKKNDACQRKLIASSNISSNNKLKKLLQKENTRIIIVSKRVKLTKRPITIFGTVAFIGRVHFAEGVWIGVELDKNVGENDGSNNLQYVAASNLDAATFQVTYQLKILTTAFFSVIILKRNLSKLKWAALALLTVGIALVNLPKGASSTFISYITGNSSVLSDTSAKIEEGNQTNLQGIMAVLAACLLSGLAGVYFEKILKAPATKQPQPLPTEDDKESKRTGRHQEEEDEDEEMASKNQIWIRNIQMSFFSVILGLIFVVMLQDGVTVVEKGFFTNYTALTWIVIAIQAIGGLIVALVVKYADNILKGFATSISIILSSIVSAWLFNFTFSGAFILGAALVIYATYLYGL</sequence>
<feature type="transmembrane region" description="Helical" evidence="6">
    <location>
        <begin position="675"/>
        <end position="693"/>
    </location>
</feature>
<feature type="domain" description="CAP-Gly" evidence="8">
    <location>
        <begin position="489"/>
        <end position="513"/>
    </location>
</feature>
<evidence type="ECO:0000313" key="10">
    <source>
        <dbReference type="Proteomes" id="UP000716291"/>
    </source>
</evidence>
<keyword evidence="2 6" id="KW-0812">Transmembrane</keyword>